<organism evidence="2 3">
    <name type="scientific">Takifugu bimaculatus</name>
    <dbReference type="NCBI Taxonomy" id="433685"/>
    <lineage>
        <taxon>Eukaryota</taxon>
        <taxon>Metazoa</taxon>
        <taxon>Chordata</taxon>
        <taxon>Craniata</taxon>
        <taxon>Vertebrata</taxon>
        <taxon>Euteleostomi</taxon>
        <taxon>Actinopterygii</taxon>
        <taxon>Neopterygii</taxon>
        <taxon>Teleostei</taxon>
        <taxon>Neoteleostei</taxon>
        <taxon>Acanthomorphata</taxon>
        <taxon>Eupercaria</taxon>
        <taxon>Tetraodontiformes</taxon>
        <taxon>Tetradontoidea</taxon>
        <taxon>Tetraodontidae</taxon>
        <taxon>Takifugu</taxon>
    </lineage>
</organism>
<keyword evidence="1" id="KW-0472">Membrane</keyword>
<evidence type="ECO:0000313" key="3">
    <source>
        <dbReference type="Proteomes" id="UP000516260"/>
    </source>
</evidence>
<gene>
    <name evidence="2" type="ORF">fugu_005372</name>
</gene>
<evidence type="ECO:0000256" key="1">
    <source>
        <dbReference type="SAM" id="Phobius"/>
    </source>
</evidence>
<keyword evidence="3" id="KW-1185">Reference proteome</keyword>
<accession>A0A4Z2BBT2</accession>
<dbReference type="Gene3D" id="2.60.40.10">
    <property type="entry name" value="Immunoglobulins"/>
    <property type="match status" value="1"/>
</dbReference>
<comment type="caution">
    <text evidence="2">The sequence shown here is derived from an EMBL/GenBank/DDBJ whole genome shotgun (WGS) entry which is preliminary data.</text>
</comment>
<reference evidence="2 3" key="1">
    <citation type="submission" date="2019-04" db="EMBL/GenBank/DDBJ databases">
        <title>The sequence and de novo assembly of Takifugu bimaculatus genome using PacBio and Hi-C technologies.</title>
        <authorList>
            <person name="Xu P."/>
            <person name="Liu B."/>
            <person name="Zhou Z."/>
        </authorList>
    </citation>
    <scope>NUCLEOTIDE SEQUENCE [LARGE SCALE GENOMIC DNA]</scope>
    <source>
        <strain evidence="2">TB-2018</strain>
        <tissue evidence="2">Muscle</tissue>
    </source>
</reference>
<evidence type="ECO:0000313" key="2">
    <source>
        <dbReference type="EMBL" id="TNM89118.1"/>
    </source>
</evidence>
<dbReference type="AlphaFoldDB" id="A0A4Z2BBT2"/>
<dbReference type="InterPro" id="IPR013783">
    <property type="entry name" value="Ig-like_fold"/>
</dbReference>
<proteinExistence type="predicted"/>
<sequence length="120" mass="12782">MALHNESAVLGYKVLYKHEGQSTLKVLDKSRPTVKLLLPKDNSYVVLEIRSWGEGGDGPAHEIIVSRDSGTGMMVQNGSPSYLFGLPLHLLSLLVLLALISPAGLDTSCSGSFVMVVSSA</sequence>
<name>A0A4Z2BBT2_9TELE</name>
<protein>
    <submittedName>
        <fullName evidence="2">Uncharacterized protein</fullName>
    </submittedName>
</protein>
<keyword evidence="1" id="KW-0812">Transmembrane</keyword>
<feature type="transmembrane region" description="Helical" evidence="1">
    <location>
        <begin position="82"/>
        <end position="105"/>
    </location>
</feature>
<dbReference type="Proteomes" id="UP000516260">
    <property type="component" value="Chromosome 5"/>
</dbReference>
<keyword evidence="1" id="KW-1133">Transmembrane helix</keyword>
<dbReference type="EMBL" id="SWLE01000018">
    <property type="protein sequence ID" value="TNM89118.1"/>
    <property type="molecule type" value="Genomic_DNA"/>
</dbReference>